<organism evidence="5 6">
    <name type="scientific">Zingiber officinale</name>
    <name type="common">Ginger</name>
    <name type="synonym">Amomum zingiber</name>
    <dbReference type="NCBI Taxonomy" id="94328"/>
    <lineage>
        <taxon>Eukaryota</taxon>
        <taxon>Viridiplantae</taxon>
        <taxon>Streptophyta</taxon>
        <taxon>Embryophyta</taxon>
        <taxon>Tracheophyta</taxon>
        <taxon>Spermatophyta</taxon>
        <taxon>Magnoliopsida</taxon>
        <taxon>Liliopsida</taxon>
        <taxon>Zingiberales</taxon>
        <taxon>Zingiberaceae</taxon>
        <taxon>Zingiber</taxon>
    </lineage>
</organism>
<sequence>MGYGHPHGGSSINFSQNEGLQEEKLLLEMIPDADSDDSELAEVGCEHIMIGVQTCSVPYELYDLPDLKEVLSLETWNHHLNEDERFFLATFLPDMDQETFCLTVKELLRGDEMFFGSPLKKFQTGMKGGLYYPRVTYLRERLVFLQKNEYYHCMRSYHENMLQAFADMKKLWDRGRRNLTVEERIQIWNNRRENQPRLLVDLNAFPDEDTLSKCDKIVENQPLSKKSHCVNEGHASTIILNGLVRNTNRKGKGVLKLKTIRTNAVQSQIMQYELYDLPDLKEVLSLETWNHHLNEDERFFLATFLPDMDQETFCLTVKELLRGDEMFFGSPLKKFQTGMKGGLYYPRVTYLRERLVFLQKNEYYHCMRSYHENMLQAFADMKKLWDRGRRNLTVEERIQIWNNRRENQPRLLVDLNAFPDEDTLSKCDKIVENQPLSKKSHCVNEGHASTIILNGLVRNTNRKGKGVLKLKTIRTNAVQSQIMQPLPDKLEQSSQRVPKGVLKIKPKFDHHKQETSSVKLEQISAWDSRAPNFSPPQFTLKKDEVDISKKSPILCQINRDGSTFRSPEVIHGGKGQELPYADAKISEIFEKKSKMRNYVRQEAPETGRKQHPLRIDRNLNNHAVDVGRIGDWQNLTRKNWSLFKTQQNISAEQNSTDPNKWGLQLEPEIHKEKMLTTTATGESLWISGNCSDKHVVWKNPSEHLANGIKFDTANIAGSGIEKCPMFPITYKRKKPYRKANQMDTPKQQPVPVSLDSGAPSGAVKPKQMAIKIKFRGLTGQIG</sequence>
<comment type="subcellular location">
    <subcellularLocation>
        <location evidence="1">Nucleus</location>
    </subcellularLocation>
</comment>
<comment type="caution">
    <text evidence="5">The sequence shown here is derived from an EMBL/GenBank/DDBJ whole genome shotgun (WGS) entry which is preliminary data.</text>
</comment>
<evidence type="ECO:0000256" key="3">
    <source>
        <dbReference type="SAM" id="MobiDB-lite"/>
    </source>
</evidence>
<dbReference type="EMBL" id="JACMSC010000016">
    <property type="protein sequence ID" value="KAG6481789.1"/>
    <property type="molecule type" value="Genomic_DNA"/>
</dbReference>
<proteinExistence type="predicted"/>
<accession>A0A8J5KHY3</accession>
<feature type="domain" description="DEUBAD" evidence="4">
    <location>
        <begin position="271"/>
        <end position="384"/>
    </location>
</feature>
<dbReference type="AlphaFoldDB" id="A0A8J5KHY3"/>
<protein>
    <recommendedName>
        <fullName evidence="4">DEUBAD domain-containing protein</fullName>
    </recommendedName>
</protein>
<dbReference type="CDD" id="cd21865">
    <property type="entry name" value="DEUBAD_NFRKB"/>
    <property type="match status" value="2"/>
</dbReference>
<dbReference type="InterPro" id="IPR024867">
    <property type="entry name" value="NFRKB"/>
</dbReference>
<feature type="region of interest" description="Disordered" evidence="3">
    <location>
        <begin position="737"/>
        <end position="762"/>
    </location>
</feature>
<evidence type="ECO:0000256" key="2">
    <source>
        <dbReference type="ARBA" id="ARBA00023242"/>
    </source>
</evidence>
<evidence type="ECO:0000313" key="6">
    <source>
        <dbReference type="Proteomes" id="UP000734854"/>
    </source>
</evidence>
<keyword evidence="6" id="KW-1185">Reference proteome</keyword>
<dbReference type="PANTHER" id="PTHR13052:SF3">
    <property type="entry name" value="NUCLEAR FACTOR RELATED TO KAPPA-B-BINDING PROTEIN"/>
    <property type="match status" value="1"/>
</dbReference>
<feature type="domain" description="DEUBAD" evidence="4">
    <location>
        <begin position="58"/>
        <end position="171"/>
    </location>
</feature>
<dbReference type="InterPro" id="IPR044867">
    <property type="entry name" value="DEUBAD_dom"/>
</dbReference>
<name>A0A8J5KHY3_ZINOF</name>
<evidence type="ECO:0000313" key="5">
    <source>
        <dbReference type="EMBL" id="KAG6481789.1"/>
    </source>
</evidence>
<reference evidence="5 6" key="1">
    <citation type="submission" date="2020-08" db="EMBL/GenBank/DDBJ databases">
        <title>Plant Genome Project.</title>
        <authorList>
            <person name="Zhang R.-G."/>
        </authorList>
    </citation>
    <scope>NUCLEOTIDE SEQUENCE [LARGE SCALE GENOMIC DNA]</scope>
    <source>
        <tissue evidence="5">Rhizome</tissue>
    </source>
</reference>
<dbReference type="GO" id="GO:0031011">
    <property type="term" value="C:Ino80 complex"/>
    <property type="evidence" value="ECO:0007669"/>
    <property type="project" value="InterPro"/>
</dbReference>
<evidence type="ECO:0000256" key="1">
    <source>
        <dbReference type="ARBA" id="ARBA00004123"/>
    </source>
</evidence>
<dbReference type="Proteomes" id="UP000734854">
    <property type="component" value="Unassembled WGS sequence"/>
</dbReference>
<evidence type="ECO:0000259" key="4">
    <source>
        <dbReference type="PROSITE" id="PS51916"/>
    </source>
</evidence>
<dbReference type="PANTHER" id="PTHR13052">
    <property type="entry name" value="NFRKB-RELATED"/>
    <property type="match status" value="1"/>
</dbReference>
<keyword evidence="2" id="KW-0539">Nucleus</keyword>
<dbReference type="PROSITE" id="PS51916">
    <property type="entry name" value="DEUBAD"/>
    <property type="match status" value="2"/>
</dbReference>
<gene>
    <name evidence="5" type="ORF">ZIOFF_058410</name>
</gene>